<dbReference type="SUPFAM" id="SSF50156">
    <property type="entry name" value="PDZ domain-like"/>
    <property type="match status" value="2"/>
</dbReference>
<reference evidence="5 6" key="1">
    <citation type="journal article" date="2017" name="Environ. Microbiol.">
        <title>Genome and epigenome of a novel marine Thaumarchaeota strain suggest viral infection, phosphorothioation DNA modification and multiple restriction systems.</title>
        <authorList>
            <person name="Ahlgren N.A."/>
            <person name="Chen Y."/>
            <person name="Needham D.M."/>
            <person name="Parada A.E."/>
            <person name="Sachdeva R."/>
            <person name="Trinh V."/>
            <person name="Chen T."/>
            <person name="Fuhrman J.A."/>
        </authorList>
    </citation>
    <scope>NUCLEOTIDE SEQUENCE [LARGE SCALE GENOMIC DNA]</scope>
    <source>
        <strain evidence="5 6">SPOT01</strain>
    </source>
</reference>
<keyword evidence="3" id="KW-0472">Membrane</keyword>
<dbReference type="CDD" id="cd06779">
    <property type="entry name" value="cpPDZ_Deg_HtrA-like"/>
    <property type="match status" value="1"/>
</dbReference>
<dbReference type="Gene3D" id="2.40.10.120">
    <property type="match status" value="1"/>
</dbReference>
<dbReference type="Gene3D" id="2.30.42.10">
    <property type="match status" value="1"/>
</dbReference>
<dbReference type="OrthoDB" id="350578at2157"/>
<keyword evidence="3" id="KW-1133">Transmembrane helix</keyword>
<dbReference type="SUPFAM" id="SSF50494">
    <property type="entry name" value="Trypsin-like serine proteases"/>
    <property type="match status" value="1"/>
</dbReference>
<accession>A0A2Z2HPJ7</accession>
<sequence>MDKSGIFVGATVGSISVFIIFSIIFIIPAGSDETTIQMQNQIDQNELQVQNQIDKINNLILDESKSLSLMEIFEKAEPGVVRVNTIRNQTSDTGGVGSGFVYDKMGHIITNAHVIEGSTKTVVTFLDGRSYNAEIIGMDEYTDIGVIKVNADLKLLNPLSLGDSSNLNVGEPIAAIGNPFGLSGSMTSGIVSQMGRLLPSGSGYSIPDVIQTDAAINPGNSGGPLLNMRGNIVGINTAIQSTTGEFTGVGFAVPSQTVAKIVPTLINDGEYKHPWIGISGRDIDPDTANVLGLKDALGFLVITVVESSPAADAGLVGSDKMIEVDGREYPVGGDIIVAVDGMDVRKIDDILIHLQRVKTVGDEMNLEILRDGRTTNVTIILQERPN</sequence>
<dbReference type="Pfam" id="PF13365">
    <property type="entry name" value="Trypsin_2"/>
    <property type="match status" value="1"/>
</dbReference>
<name>A0A2Z2HPJ7_9ARCH</name>
<evidence type="ECO:0000256" key="1">
    <source>
        <dbReference type="ARBA" id="ARBA00022670"/>
    </source>
</evidence>
<dbReference type="Pfam" id="PF13180">
    <property type="entry name" value="PDZ_2"/>
    <property type="match status" value="1"/>
</dbReference>
<feature type="domain" description="PDZ" evidence="4">
    <location>
        <begin position="275"/>
        <end position="380"/>
    </location>
</feature>
<evidence type="ECO:0000313" key="6">
    <source>
        <dbReference type="Proteomes" id="UP000249949"/>
    </source>
</evidence>
<gene>
    <name evidence="5" type="ORF">NMSP_1082</name>
</gene>
<organism evidence="5 6">
    <name type="scientific">Candidatus Nitrosomarinus catalinensis</name>
    <dbReference type="NCBI Taxonomy" id="1898749"/>
    <lineage>
        <taxon>Archaea</taxon>
        <taxon>Nitrososphaerota</taxon>
        <taxon>Nitrososphaeria</taxon>
        <taxon>Nitrosopumilales</taxon>
        <taxon>Nitrosopumilaceae</taxon>
        <taxon>Candidatus Nitrosomarinus</taxon>
    </lineage>
</organism>
<dbReference type="GeneID" id="32901538"/>
<dbReference type="EMBL" id="CP021324">
    <property type="protein sequence ID" value="ARS64699.1"/>
    <property type="molecule type" value="Genomic_DNA"/>
</dbReference>
<evidence type="ECO:0000256" key="2">
    <source>
        <dbReference type="ARBA" id="ARBA00022801"/>
    </source>
</evidence>
<keyword evidence="3" id="KW-0812">Transmembrane</keyword>
<dbReference type="InterPro" id="IPR036034">
    <property type="entry name" value="PDZ_sf"/>
</dbReference>
<dbReference type="AlphaFoldDB" id="A0A2Z2HPJ7"/>
<evidence type="ECO:0000259" key="4">
    <source>
        <dbReference type="Pfam" id="PF13180"/>
    </source>
</evidence>
<keyword evidence="1 5" id="KW-0645">Protease</keyword>
<keyword evidence="6" id="KW-1185">Reference proteome</keyword>
<dbReference type="InterPro" id="IPR051201">
    <property type="entry name" value="Chloro_Bact_Ser_Proteases"/>
</dbReference>
<dbReference type="PRINTS" id="PR00834">
    <property type="entry name" value="PROTEASES2C"/>
</dbReference>
<dbReference type="PANTHER" id="PTHR43343">
    <property type="entry name" value="PEPTIDASE S12"/>
    <property type="match status" value="1"/>
</dbReference>
<dbReference type="InterPro" id="IPR001940">
    <property type="entry name" value="Peptidase_S1C"/>
</dbReference>
<dbReference type="RefSeq" id="WP_086907761.1">
    <property type="nucleotide sequence ID" value="NZ_CP021324.1"/>
</dbReference>
<keyword evidence="2" id="KW-0378">Hydrolase</keyword>
<dbReference type="KEGG" id="nct:NMSP_1082"/>
<dbReference type="GO" id="GO:0004252">
    <property type="term" value="F:serine-type endopeptidase activity"/>
    <property type="evidence" value="ECO:0007669"/>
    <property type="project" value="InterPro"/>
</dbReference>
<dbReference type="GO" id="GO:0006508">
    <property type="term" value="P:proteolysis"/>
    <property type="evidence" value="ECO:0007669"/>
    <property type="project" value="UniProtKB-KW"/>
</dbReference>
<dbReference type="InterPro" id="IPR009003">
    <property type="entry name" value="Peptidase_S1_PA"/>
</dbReference>
<feature type="transmembrane region" description="Helical" evidence="3">
    <location>
        <begin position="6"/>
        <end position="29"/>
    </location>
</feature>
<dbReference type="PANTHER" id="PTHR43343:SF3">
    <property type="entry name" value="PROTEASE DO-LIKE 8, CHLOROPLASTIC"/>
    <property type="match status" value="1"/>
</dbReference>
<evidence type="ECO:0000256" key="3">
    <source>
        <dbReference type="SAM" id="Phobius"/>
    </source>
</evidence>
<evidence type="ECO:0000313" key="5">
    <source>
        <dbReference type="EMBL" id="ARS64699.1"/>
    </source>
</evidence>
<dbReference type="InterPro" id="IPR001478">
    <property type="entry name" value="PDZ"/>
</dbReference>
<proteinExistence type="predicted"/>
<protein>
    <submittedName>
        <fullName evidence="5">Serine endoprotease</fullName>
    </submittedName>
</protein>
<dbReference type="Proteomes" id="UP000249949">
    <property type="component" value="Chromosome"/>
</dbReference>